<evidence type="ECO:0000313" key="3">
    <source>
        <dbReference type="Proteomes" id="UP000190274"/>
    </source>
</evidence>
<reference evidence="3" key="1">
    <citation type="submission" date="2016-03" db="EMBL/GenBank/DDBJ databases">
        <authorList>
            <person name="Devillers H."/>
        </authorList>
    </citation>
    <scope>NUCLEOTIDE SEQUENCE [LARGE SCALE GENOMIC DNA]</scope>
</reference>
<feature type="region of interest" description="Disordered" evidence="1">
    <location>
        <begin position="1"/>
        <end position="46"/>
    </location>
</feature>
<dbReference type="GO" id="GO:0071008">
    <property type="term" value="C:U2-type post-mRNA release spliceosomal complex"/>
    <property type="evidence" value="ECO:0007669"/>
    <property type="project" value="InterPro"/>
</dbReference>
<feature type="compositionally biased region" description="Polar residues" evidence="1">
    <location>
        <begin position="8"/>
        <end position="25"/>
    </location>
</feature>
<gene>
    <name evidence="2" type="ORF">LADA_0C09670G</name>
</gene>
<dbReference type="InterPro" id="IPR028211">
    <property type="entry name" value="Ntr2"/>
</dbReference>
<dbReference type="AlphaFoldDB" id="A0A1G4J185"/>
<dbReference type="Pfam" id="PF15458">
    <property type="entry name" value="NTR2"/>
    <property type="match status" value="1"/>
</dbReference>
<name>A0A1G4J185_9SACH</name>
<proteinExistence type="predicted"/>
<evidence type="ECO:0000313" key="2">
    <source>
        <dbReference type="EMBL" id="SCU83114.1"/>
    </source>
</evidence>
<sequence>MFRKRVKLQNSVEGSVSSQNRQVTHSAKKPPGKGKIDISESYDDDDDQVETISVKTRPISTPVDLINVAGADNPRRTHDITFSAKQNSQILNLDNLDEDFDDGDEDELMFSVPSHSEIKRIRELRALQQQRVSPTGTGFFDSSHEKPVEFNEAAYVKLLNEEDKLDLLETLGERTAGNDKTDVLSEPMSNAFDDKPLALSEQELRRDESERKTTILNALDDVQDNEWESQQISKNENGYSIASLPITHGDDFSLDSVLSELKTLVLKAQQKEKINFLRRDALQGERETLLNLRSSLTSKLEKLAFD</sequence>
<protein>
    <submittedName>
        <fullName evidence="2">LADA_0C09670g1_1</fullName>
    </submittedName>
</protein>
<keyword evidence="3" id="KW-1185">Reference proteome</keyword>
<evidence type="ECO:0000256" key="1">
    <source>
        <dbReference type="SAM" id="MobiDB-lite"/>
    </source>
</evidence>
<accession>A0A1G4J185</accession>
<dbReference type="EMBL" id="LT598459">
    <property type="protein sequence ID" value="SCU83114.1"/>
    <property type="molecule type" value="Genomic_DNA"/>
</dbReference>
<dbReference type="GO" id="GO:0000390">
    <property type="term" value="P:spliceosomal complex disassembly"/>
    <property type="evidence" value="ECO:0007669"/>
    <property type="project" value="InterPro"/>
</dbReference>
<organism evidence="2 3">
    <name type="scientific">Lachancea dasiensis</name>
    <dbReference type="NCBI Taxonomy" id="1072105"/>
    <lineage>
        <taxon>Eukaryota</taxon>
        <taxon>Fungi</taxon>
        <taxon>Dikarya</taxon>
        <taxon>Ascomycota</taxon>
        <taxon>Saccharomycotina</taxon>
        <taxon>Saccharomycetes</taxon>
        <taxon>Saccharomycetales</taxon>
        <taxon>Saccharomycetaceae</taxon>
        <taxon>Lachancea</taxon>
    </lineage>
</organism>
<dbReference type="OrthoDB" id="4067234at2759"/>
<dbReference type="Proteomes" id="UP000190274">
    <property type="component" value="Chromosome C"/>
</dbReference>